<accession>A0ACB9REE8</accession>
<proteinExistence type="predicted"/>
<evidence type="ECO:0000313" key="1">
    <source>
        <dbReference type="EMBL" id="KAI4377308.1"/>
    </source>
</evidence>
<protein>
    <submittedName>
        <fullName evidence="1">Uncharacterized protein</fullName>
    </submittedName>
</protein>
<dbReference type="Proteomes" id="UP001057402">
    <property type="component" value="Chromosome 4"/>
</dbReference>
<evidence type="ECO:0000313" key="2">
    <source>
        <dbReference type="Proteomes" id="UP001057402"/>
    </source>
</evidence>
<organism evidence="1 2">
    <name type="scientific">Melastoma candidum</name>
    <dbReference type="NCBI Taxonomy" id="119954"/>
    <lineage>
        <taxon>Eukaryota</taxon>
        <taxon>Viridiplantae</taxon>
        <taxon>Streptophyta</taxon>
        <taxon>Embryophyta</taxon>
        <taxon>Tracheophyta</taxon>
        <taxon>Spermatophyta</taxon>
        <taxon>Magnoliopsida</taxon>
        <taxon>eudicotyledons</taxon>
        <taxon>Gunneridae</taxon>
        <taxon>Pentapetalae</taxon>
        <taxon>rosids</taxon>
        <taxon>malvids</taxon>
        <taxon>Myrtales</taxon>
        <taxon>Melastomataceae</taxon>
        <taxon>Melastomatoideae</taxon>
        <taxon>Melastomateae</taxon>
        <taxon>Melastoma</taxon>
    </lineage>
</organism>
<comment type="caution">
    <text evidence="1">The sequence shown here is derived from an EMBL/GenBank/DDBJ whole genome shotgun (WGS) entry which is preliminary data.</text>
</comment>
<name>A0ACB9REE8_9MYRT</name>
<gene>
    <name evidence="1" type="ORF">MLD38_014959</name>
</gene>
<keyword evidence="2" id="KW-1185">Reference proteome</keyword>
<reference evidence="2" key="1">
    <citation type="journal article" date="2023" name="Front. Plant Sci.">
        <title>Chromosomal-level genome assembly of Melastoma candidum provides insights into trichome evolution.</title>
        <authorList>
            <person name="Zhong Y."/>
            <person name="Wu W."/>
            <person name="Sun C."/>
            <person name="Zou P."/>
            <person name="Liu Y."/>
            <person name="Dai S."/>
            <person name="Zhou R."/>
        </authorList>
    </citation>
    <scope>NUCLEOTIDE SEQUENCE [LARGE SCALE GENOMIC DNA]</scope>
</reference>
<dbReference type="EMBL" id="CM042883">
    <property type="protein sequence ID" value="KAI4377308.1"/>
    <property type="molecule type" value="Genomic_DNA"/>
</dbReference>
<sequence length="91" mass="10471">MRPPPSVVILLHLVLLLQCLLLPCVQGARLGNGRSLRLLKGFDPKHHPGNTRYSEPKDAQPRDDDHKELPLPRVHEDYYGPMNHKPKHHKH</sequence>